<dbReference type="RefSeq" id="WP_269332368.1">
    <property type="nucleotide sequence ID" value="NZ_JAMZFT010000002.1"/>
</dbReference>
<dbReference type="InterPro" id="IPR027417">
    <property type="entry name" value="P-loop_NTPase"/>
</dbReference>
<dbReference type="Gene3D" id="3.30.420.110">
    <property type="entry name" value="MutS, connector domain"/>
    <property type="match status" value="1"/>
</dbReference>
<reference evidence="12" key="1">
    <citation type="submission" date="2022-06" db="EMBL/GenBank/DDBJ databases">
        <title>Isolation and Genomics of Futiania mangrovii gen. nov., sp. nov., a Rare and Metabolically-versatile member in the Class Alphaproteobacteria.</title>
        <authorList>
            <person name="Liu L."/>
            <person name="Huang W.-C."/>
            <person name="Pan J."/>
            <person name="Li J."/>
            <person name="Huang Y."/>
            <person name="Du H."/>
            <person name="Liu Y."/>
            <person name="Li M."/>
        </authorList>
    </citation>
    <scope>NUCLEOTIDE SEQUENCE</scope>
    <source>
        <strain evidence="12">FT118</strain>
    </source>
</reference>
<dbReference type="Gene3D" id="1.10.1420.10">
    <property type="match status" value="2"/>
</dbReference>
<dbReference type="Pfam" id="PF00488">
    <property type="entry name" value="MutS_V"/>
    <property type="match status" value="1"/>
</dbReference>
<keyword evidence="3 9" id="KW-0547">Nucleotide-binding</keyword>
<evidence type="ECO:0000256" key="3">
    <source>
        <dbReference type="ARBA" id="ARBA00022741"/>
    </source>
</evidence>
<dbReference type="Pfam" id="PF05192">
    <property type="entry name" value="MutS_III"/>
    <property type="match status" value="1"/>
</dbReference>
<keyword evidence="7 9" id="KW-0234">DNA repair</keyword>
<evidence type="ECO:0000256" key="5">
    <source>
        <dbReference type="ARBA" id="ARBA00022840"/>
    </source>
</evidence>
<proteinExistence type="inferred from homology"/>
<keyword evidence="13" id="KW-1185">Reference proteome</keyword>
<dbReference type="InterPro" id="IPR000432">
    <property type="entry name" value="DNA_mismatch_repair_MutS_C"/>
</dbReference>
<sequence length="901" mass="95755">MSASPPEATPMMAQYLEIRAQAPDCLLFYRMGDFYELFFEDAEKAAAALDIALTKRGKHLGEDIPMCGVPVHAAESYLERLIRQGFRVAIAEQTEDPAEARKRGSKAVVRREIVRVVTPGTLTEDTLLDARAHNYLAAFNWRRGADEAALAWLDLSTGEVRTAPVAAAGLATALARIAPRELLASERIADEDAVAEAVTACEAALTLLPPQRFEAETGARTAREQYGVAALDGFGAFTQAETGALGALLDYVLLTQRGRMPVLRPPVRETGGATMAIDAATRRNLEIDRTLTGAKAGSLVATLDRTVTGAGARLFASRLAAPLTDPVAIAARHDAIAPFLDEPTLRADVRAILKGAPDVERAMTRLSLGRGGPRDLAAVRDALAAGGALALRLREGGRGLPDELGHAVRALDGHGALVDRLREMLAVDLPPTARDGGFIARGVHAGLDELRTLASESRRVIAALEGRYRAETGIAGLKVKHNNVLGYHIEVTAAHGDKLMQGGHAETFRHRQTMANAVRFSTVELAELEQKIVRAGDQALALERELFDALVAEVGGHARTIAEAADALARIDVAAAAAALSAERGHVRPTVDTSLAFEVKGGRHPVVEAALEAQGAGPFVANDCHMAGGERDGEAPRLWLLTGPNMAGKSTYLRQNAIVALMAQAGMHVPAARARIGVVDRLFSRVGAADDLARGRSTFMVEMVEAAAILNQAGPRSFVILDELGRGTATWDGLSLAWASIEHLHEVNRCRALFATHYHELVSLARRLASLGTLTVRVKEWEGQVVFLHEVAEGAADRSYGLAVARLAGLPESVLARAREVLARLEQGGPTAGHTASAGSGGATEALLDDLPLFSAAPPRPAQAASRPSAVEAALREAAVDDLTPREAIDLLYRLRDLLPD</sequence>
<evidence type="ECO:0000256" key="9">
    <source>
        <dbReference type="HAMAP-Rule" id="MF_00096"/>
    </source>
</evidence>
<gene>
    <name evidence="9 12" type="primary">mutS</name>
    <name evidence="12" type="ORF">NJQ99_08320</name>
</gene>
<comment type="function">
    <text evidence="8 9">This protein is involved in the repair of mismatches in DNA. It is possible that it carries out the mismatch recognition step. This protein has a weak ATPase activity.</text>
</comment>
<dbReference type="Gene3D" id="6.10.140.430">
    <property type="match status" value="1"/>
</dbReference>
<evidence type="ECO:0000259" key="11">
    <source>
        <dbReference type="PROSITE" id="PS00486"/>
    </source>
</evidence>
<dbReference type="PANTHER" id="PTHR11361">
    <property type="entry name" value="DNA MISMATCH REPAIR PROTEIN MUTS FAMILY MEMBER"/>
    <property type="match status" value="1"/>
</dbReference>
<protein>
    <recommendedName>
        <fullName evidence="2 9">DNA mismatch repair protein MutS</fullName>
    </recommendedName>
</protein>
<dbReference type="InterPro" id="IPR007861">
    <property type="entry name" value="DNA_mismatch_repair_MutS_clamp"/>
</dbReference>
<dbReference type="HAMAP" id="MF_00096">
    <property type="entry name" value="MutS"/>
    <property type="match status" value="1"/>
</dbReference>
<dbReference type="SUPFAM" id="SSF52540">
    <property type="entry name" value="P-loop containing nucleoside triphosphate hydrolases"/>
    <property type="match status" value="1"/>
</dbReference>
<comment type="caution">
    <text evidence="12">The sequence shown here is derived from an EMBL/GenBank/DDBJ whole genome shotgun (WGS) entry which is preliminary data.</text>
</comment>
<keyword evidence="6 9" id="KW-0238">DNA-binding</keyword>
<dbReference type="InterPro" id="IPR045076">
    <property type="entry name" value="MutS"/>
</dbReference>
<dbReference type="InterPro" id="IPR007695">
    <property type="entry name" value="DNA_mismatch_repair_MutS-lik_N"/>
</dbReference>
<dbReference type="GO" id="GO:0005524">
    <property type="term" value="F:ATP binding"/>
    <property type="evidence" value="ECO:0007669"/>
    <property type="project" value="UniProtKB-UniRule"/>
</dbReference>
<comment type="similarity">
    <text evidence="1 9 10">Belongs to the DNA mismatch repair MutS family.</text>
</comment>
<dbReference type="Pfam" id="PF05190">
    <property type="entry name" value="MutS_IV"/>
    <property type="match status" value="1"/>
</dbReference>
<dbReference type="InterPro" id="IPR017261">
    <property type="entry name" value="DNA_mismatch_repair_MutS/MSH"/>
</dbReference>
<dbReference type="GO" id="GO:0003684">
    <property type="term" value="F:damaged DNA binding"/>
    <property type="evidence" value="ECO:0007669"/>
    <property type="project" value="UniProtKB-UniRule"/>
</dbReference>
<evidence type="ECO:0000313" key="13">
    <source>
        <dbReference type="Proteomes" id="UP001055804"/>
    </source>
</evidence>
<dbReference type="GO" id="GO:0140664">
    <property type="term" value="F:ATP-dependent DNA damage sensor activity"/>
    <property type="evidence" value="ECO:0007669"/>
    <property type="project" value="InterPro"/>
</dbReference>
<dbReference type="InterPro" id="IPR036187">
    <property type="entry name" value="DNA_mismatch_repair_MutS_sf"/>
</dbReference>
<evidence type="ECO:0000256" key="10">
    <source>
        <dbReference type="RuleBase" id="RU003756"/>
    </source>
</evidence>
<dbReference type="GO" id="GO:0030983">
    <property type="term" value="F:mismatched DNA binding"/>
    <property type="evidence" value="ECO:0007669"/>
    <property type="project" value="InterPro"/>
</dbReference>
<dbReference type="Gene3D" id="3.40.50.300">
    <property type="entry name" value="P-loop containing nucleotide triphosphate hydrolases"/>
    <property type="match status" value="1"/>
</dbReference>
<evidence type="ECO:0000256" key="7">
    <source>
        <dbReference type="ARBA" id="ARBA00023204"/>
    </source>
</evidence>
<dbReference type="InterPro" id="IPR007696">
    <property type="entry name" value="DNA_mismatch_repair_MutS_core"/>
</dbReference>
<dbReference type="SMART" id="SM00533">
    <property type="entry name" value="MUTSd"/>
    <property type="match status" value="1"/>
</dbReference>
<dbReference type="SUPFAM" id="SSF55271">
    <property type="entry name" value="DNA repair protein MutS, domain I"/>
    <property type="match status" value="1"/>
</dbReference>
<dbReference type="NCBIfam" id="NF003810">
    <property type="entry name" value="PRK05399.1"/>
    <property type="match status" value="1"/>
</dbReference>
<dbReference type="PIRSF" id="PIRSF037677">
    <property type="entry name" value="DNA_mis_repair_Msh6"/>
    <property type="match status" value="1"/>
</dbReference>
<dbReference type="Proteomes" id="UP001055804">
    <property type="component" value="Unassembled WGS sequence"/>
</dbReference>
<dbReference type="FunFam" id="3.40.1170.10:FF:000001">
    <property type="entry name" value="DNA mismatch repair protein MutS"/>
    <property type="match status" value="1"/>
</dbReference>
<evidence type="ECO:0000256" key="4">
    <source>
        <dbReference type="ARBA" id="ARBA00022763"/>
    </source>
</evidence>
<dbReference type="Pfam" id="PF01624">
    <property type="entry name" value="MutS_I"/>
    <property type="match status" value="1"/>
</dbReference>
<evidence type="ECO:0000256" key="1">
    <source>
        <dbReference type="ARBA" id="ARBA00006271"/>
    </source>
</evidence>
<dbReference type="PANTHER" id="PTHR11361:SF34">
    <property type="entry name" value="DNA MISMATCH REPAIR PROTEIN MSH1, MITOCHONDRIAL"/>
    <property type="match status" value="1"/>
</dbReference>
<dbReference type="EMBL" id="JAMZFT010000002">
    <property type="protein sequence ID" value="MCP1336407.1"/>
    <property type="molecule type" value="Genomic_DNA"/>
</dbReference>
<keyword evidence="4 9" id="KW-0227">DNA damage</keyword>
<name>A0A9J6PIM6_9PROT</name>
<dbReference type="SUPFAM" id="SSF48334">
    <property type="entry name" value="DNA repair protein MutS, domain III"/>
    <property type="match status" value="1"/>
</dbReference>
<dbReference type="GO" id="GO:0005829">
    <property type="term" value="C:cytosol"/>
    <property type="evidence" value="ECO:0007669"/>
    <property type="project" value="TreeGrafter"/>
</dbReference>
<accession>A0A9J6PIM6</accession>
<keyword evidence="5 9" id="KW-0067">ATP-binding</keyword>
<evidence type="ECO:0000256" key="6">
    <source>
        <dbReference type="ARBA" id="ARBA00023125"/>
    </source>
</evidence>
<dbReference type="GO" id="GO:0006298">
    <property type="term" value="P:mismatch repair"/>
    <property type="evidence" value="ECO:0007669"/>
    <property type="project" value="UniProtKB-UniRule"/>
</dbReference>
<dbReference type="InterPro" id="IPR036678">
    <property type="entry name" value="MutS_con_dom_sf"/>
</dbReference>
<feature type="domain" description="DNA mismatch repair proteins mutS family" evidence="11">
    <location>
        <begin position="717"/>
        <end position="733"/>
    </location>
</feature>
<dbReference type="InterPro" id="IPR007860">
    <property type="entry name" value="DNA_mmatch_repair_MutS_con_dom"/>
</dbReference>
<organism evidence="12 13">
    <name type="scientific">Futiania mangrovi</name>
    <dbReference type="NCBI Taxonomy" id="2959716"/>
    <lineage>
        <taxon>Bacteria</taxon>
        <taxon>Pseudomonadati</taxon>
        <taxon>Pseudomonadota</taxon>
        <taxon>Alphaproteobacteria</taxon>
        <taxon>Futianiales</taxon>
        <taxon>Futianiaceae</taxon>
        <taxon>Futiania</taxon>
    </lineage>
</organism>
<dbReference type="InterPro" id="IPR005748">
    <property type="entry name" value="DNA_mismatch_repair_MutS"/>
</dbReference>
<feature type="binding site" evidence="9">
    <location>
        <begin position="643"/>
        <end position="650"/>
    </location>
    <ligand>
        <name>ATP</name>
        <dbReference type="ChEBI" id="CHEBI:30616"/>
    </ligand>
</feature>
<evidence type="ECO:0000256" key="8">
    <source>
        <dbReference type="ARBA" id="ARBA00024647"/>
    </source>
</evidence>
<evidence type="ECO:0000256" key="2">
    <source>
        <dbReference type="ARBA" id="ARBA00021982"/>
    </source>
</evidence>
<dbReference type="NCBIfam" id="TIGR01070">
    <property type="entry name" value="mutS1"/>
    <property type="match status" value="1"/>
</dbReference>
<dbReference type="AlphaFoldDB" id="A0A9J6PIM6"/>
<dbReference type="PROSITE" id="PS00486">
    <property type="entry name" value="DNA_MISMATCH_REPAIR_2"/>
    <property type="match status" value="1"/>
</dbReference>
<evidence type="ECO:0000313" key="12">
    <source>
        <dbReference type="EMBL" id="MCP1336407.1"/>
    </source>
</evidence>
<dbReference type="Gene3D" id="3.40.1170.10">
    <property type="entry name" value="DNA repair protein MutS, domain I"/>
    <property type="match status" value="1"/>
</dbReference>
<dbReference type="SMART" id="SM00534">
    <property type="entry name" value="MUTSac"/>
    <property type="match status" value="1"/>
</dbReference>
<dbReference type="InterPro" id="IPR016151">
    <property type="entry name" value="DNA_mismatch_repair_MutS_N"/>
</dbReference>
<dbReference type="Pfam" id="PF05188">
    <property type="entry name" value="MutS_II"/>
    <property type="match status" value="1"/>
</dbReference>
<dbReference type="SUPFAM" id="SSF53150">
    <property type="entry name" value="DNA repair protein MutS, domain II"/>
    <property type="match status" value="1"/>
</dbReference>